<accession>A0ABT6HWS8</accession>
<gene>
    <name evidence="1" type="ORF">QCN29_27800</name>
</gene>
<evidence type="ECO:0000313" key="1">
    <source>
        <dbReference type="EMBL" id="MDH2392514.1"/>
    </source>
</evidence>
<reference evidence="1 2" key="1">
    <citation type="submission" date="2023-04" db="EMBL/GenBank/DDBJ databases">
        <title>Streptomyces chengmaiensis sp. nov. isolated from the stem of mangrove plant in Hainan.</title>
        <authorList>
            <person name="Huang X."/>
            <person name="Zhou S."/>
            <person name="Chu X."/>
            <person name="Xie Y."/>
            <person name="Lin Y."/>
        </authorList>
    </citation>
    <scope>NUCLEOTIDE SEQUENCE [LARGE SCALE GENOMIC DNA]</scope>
    <source>
        <strain evidence="1 2">HNM0663</strain>
    </source>
</reference>
<dbReference type="Proteomes" id="UP001223144">
    <property type="component" value="Unassembled WGS sequence"/>
</dbReference>
<organism evidence="1 2">
    <name type="scientific">Streptomyces chengmaiensis</name>
    <dbReference type="NCBI Taxonomy" id="3040919"/>
    <lineage>
        <taxon>Bacteria</taxon>
        <taxon>Bacillati</taxon>
        <taxon>Actinomycetota</taxon>
        <taxon>Actinomycetes</taxon>
        <taxon>Kitasatosporales</taxon>
        <taxon>Streptomycetaceae</taxon>
        <taxon>Streptomyces</taxon>
    </lineage>
</organism>
<dbReference type="EMBL" id="JARWBG010000043">
    <property type="protein sequence ID" value="MDH2392514.1"/>
    <property type="molecule type" value="Genomic_DNA"/>
</dbReference>
<sequence>MSWESWTTTGLYAGAGGVRTDEAGLLTGDVTVHTTWSKGEAQIAVQYSGATDWFTMAGSPVPCDTAEQSRRLHDAVVAAVRRGDGATVPTVW</sequence>
<comment type="caution">
    <text evidence="1">The sequence shown here is derived from an EMBL/GenBank/DDBJ whole genome shotgun (WGS) entry which is preliminary data.</text>
</comment>
<protein>
    <submittedName>
        <fullName evidence="1">Uncharacterized protein</fullName>
    </submittedName>
</protein>
<dbReference type="RefSeq" id="WP_279931610.1">
    <property type="nucleotide sequence ID" value="NZ_JARWBG010000043.1"/>
</dbReference>
<keyword evidence="2" id="KW-1185">Reference proteome</keyword>
<evidence type="ECO:0000313" key="2">
    <source>
        <dbReference type="Proteomes" id="UP001223144"/>
    </source>
</evidence>
<proteinExistence type="predicted"/>
<name>A0ABT6HWS8_9ACTN</name>